<organism evidence="2 3">
    <name type="scientific">Phytoactinopolyspora mesophila</name>
    <dbReference type="NCBI Taxonomy" id="2650750"/>
    <lineage>
        <taxon>Bacteria</taxon>
        <taxon>Bacillati</taxon>
        <taxon>Actinomycetota</taxon>
        <taxon>Actinomycetes</taxon>
        <taxon>Jiangellales</taxon>
        <taxon>Jiangellaceae</taxon>
        <taxon>Phytoactinopolyspora</taxon>
    </lineage>
</organism>
<sequence>MDTAETSTERLLAEAFLTSHAAPARVLVGGLGFGFTVAALLADPRVAEIEVVELEPLLVTWLTQGRVPGTGAILSDRRVNVVVDDVRAVLERAEPGRYDGILLDIDNGPGFLTRQANAEVYRRPALRSAIQALTPGGVLAIWSAAPSATLSADLAGIAGHVDELVRTVPREGREFDYHIYLAQREPLD</sequence>
<name>A0A7K3M926_9ACTN</name>
<dbReference type="Pfam" id="PF01564">
    <property type="entry name" value="Spermine_synth"/>
    <property type="match status" value="1"/>
</dbReference>
<dbReference type="PANTHER" id="PTHR43317:SF3">
    <property type="entry name" value="BLR2883 PROTEIN"/>
    <property type="match status" value="1"/>
</dbReference>
<dbReference type="Proteomes" id="UP000460435">
    <property type="component" value="Unassembled WGS sequence"/>
</dbReference>
<dbReference type="Gene3D" id="3.40.50.150">
    <property type="entry name" value="Vaccinia Virus protein VP39"/>
    <property type="match status" value="1"/>
</dbReference>
<keyword evidence="1" id="KW-0620">Polyamine biosynthesis</keyword>
<dbReference type="AlphaFoldDB" id="A0A7K3M926"/>
<proteinExistence type="predicted"/>
<comment type="caution">
    <text evidence="2">The sequence shown here is derived from an EMBL/GenBank/DDBJ whole genome shotgun (WGS) entry which is preliminary data.</text>
</comment>
<dbReference type="EMBL" id="WLZY01000008">
    <property type="protein sequence ID" value="NDL59815.1"/>
    <property type="molecule type" value="Genomic_DNA"/>
</dbReference>
<evidence type="ECO:0008006" key="4">
    <source>
        <dbReference type="Google" id="ProtNLM"/>
    </source>
</evidence>
<evidence type="ECO:0000256" key="1">
    <source>
        <dbReference type="ARBA" id="ARBA00023115"/>
    </source>
</evidence>
<protein>
    <recommendedName>
        <fullName evidence="4">Spermidine synthase</fullName>
    </recommendedName>
</protein>
<keyword evidence="3" id="KW-1185">Reference proteome</keyword>
<evidence type="ECO:0000313" key="2">
    <source>
        <dbReference type="EMBL" id="NDL59815.1"/>
    </source>
</evidence>
<gene>
    <name evidence="2" type="ORF">F7O44_22330</name>
</gene>
<accession>A0A7K3M926</accession>
<dbReference type="GO" id="GO:0006596">
    <property type="term" value="P:polyamine biosynthetic process"/>
    <property type="evidence" value="ECO:0007669"/>
    <property type="project" value="UniProtKB-KW"/>
</dbReference>
<evidence type="ECO:0000313" key="3">
    <source>
        <dbReference type="Proteomes" id="UP000460435"/>
    </source>
</evidence>
<reference evidence="2 3" key="1">
    <citation type="submission" date="2019-11" db="EMBL/GenBank/DDBJ databases">
        <authorList>
            <person name="Li X.-J."/>
            <person name="Feng X.-M."/>
        </authorList>
    </citation>
    <scope>NUCLEOTIDE SEQUENCE [LARGE SCALE GENOMIC DNA]</scope>
    <source>
        <strain evidence="2 3">XMNu-373</strain>
    </source>
</reference>
<dbReference type="InterPro" id="IPR029063">
    <property type="entry name" value="SAM-dependent_MTases_sf"/>
</dbReference>
<dbReference type="SUPFAM" id="SSF53335">
    <property type="entry name" value="S-adenosyl-L-methionine-dependent methyltransferases"/>
    <property type="match status" value="1"/>
</dbReference>
<dbReference type="PANTHER" id="PTHR43317">
    <property type="entry name" value="THERMOSPERMINE SYNTHASE ACAULIS5"/>
    <property type="match status" value="1"/>
</dbReference>